<dbReference type="Proteomes" id="UP001408594">
    <property type="component" value="Unassembled WGS sequence"/>
</dbReference>
<dbReference type="InterPro" id="IPR045220">
    <property type="entry name" value="FRHB/FDHB/HCAR-like"/>
</dbReference>
<accession>A0ABP9WU21</accession>
<evidence type="ECO:0000259" key="2">
    <source>
        <dbReference type="Pfam" id="PF04422"/>
    </source>
</evidence>
<dbReference type="EMBL" id="BAABRT010000016">
    <property type="protein sequence ID" value="GAA5525536.1"/>
    <property type="molecule type" value="Genomic_DNA"/>
</dbReference>
<protein>
    <recommendedName>
        <fullName evidence="6">Coenzyme F420 hydrogenase</fullName>
    </recommendedName>
</protein>
<proteinExistence type="predicted"/>
<dbReference type="PANTHER" id="PTHR31332">
    <property type="entry name" value="7-HYDROXYMETHYL CHLOROPHYLL A REDUCTASE, CHLOROPLASTIC"/>
    <property type="match status" value="1"/>
</dbReference>
<feature type="domain" description="Coenzyme F420 hydrogenase/dehydrogenase beta subunit C-terminal" evidence="3">
    <location>
        <begin position="177"/>
        <end position="340"/>
    </location>
</feature>
<feature type="region of interest" description="Disordered" evidence="1">
    <location>
        <begin position="421"/>
        <end position="448"/>
    </location>
</feature>
<dbReference type="InterPro" id="IPR007516">
    <property type="entry name" value="Co_F420_Hydgase/DH_bsu_N"/>
</dbReference>
<evidence type="ECO:0000313" key="4">
    <source>
        <dbReference type="EMBL" id="GAA5525536.1"/>
    </source>
</evidence>
<evidence type="ECO:0000259" key="3">
    <source>
        <dbReference type="Pfam" id="PF04432"/>
    </source>
</evidence>
<feature type="domain" description="Coenzyme F420 hydrogenase/dehydrogenase beta subunit N-terminal" evidence="2">
    <location>
        <begin position="90"/>
        <end position="163"/>
    </location>
</feature>
<evidence type="ECO:0000256" key="1">
    <source>
        <dbReference type="SAM" id="MobiDB-lite"/>
    </source>
</evidence>
<evidence type="ECO:0008006" key="6">
    <source>
        <dbReference type="Google" id="ProtNLM"/>
    </source>
</evidence>
<dbReference type="PANTHER" id="PTHR31332:SF0">
    <property type="entry name" value="7-HYDROXYMETHYL CHLOROPHYLL A REDUCTASE, CHLOROPLASTIC"/>
    <property type="match status" value="1"/>
</dbReference>
<gene>
    <name evidence="4" type="ORF">Maes01_02106</name>
</gene>
<evidence type="ECO:0000313" key="5">
    <source>
        <dbReference type="Proteomes" id="UP001408594"/>
    </source>
</evidence>
<dbReference type="InterPro" id="IPR007525">
    <property type="entry name" value="FrhB_FdhB_C"/>
</dbReference>
<dbReference type="Pfam" id="PF04422">
    <property type="entry name" value="FrhB_FdhB_N"/>
    <property type="match status" value="1"/>
</dbReference>
<dbReference type="Pfam" id="PF04432">
    <property type="entry name" value="FrhB_FdhB_C"/>
    <property type="match status" value="1"/>
</dbReference>
<sequence length="448" mass="48753">MQKIKTIEDVRASHLCTGCGACASLEPQRFAMADVTAEGRRPFVVDNAPAATGQAFAACPGVGLQHDYDVQDSALLKSLAPAWGPVYRVVEGHACDPVIRFSGSSGGAATALALFCLEKRHMHGVLHTAAEPQKPYLNRTQFSRNRTDLLAASGSRYAPSSPCEQWQSIAEAAGPCLFIGKPCDVAALRRAQKQSPALKNNTGLAIAFFCAGVPNTDATLQLARQQGAPNPQSILNLRYRGNGWPGNWSLFYSDRDGREHSSRMTYGDSWAFLQKQRQWRCYVCADHTGEFADIAVGDPWYRPIKPGEMGSSLIVARSRRGLEFLRDAVDAGYLQLTDDDPTLLPRSQPDLVAMRGNLWARLAVMRLFGAATPNYSGFAFFRFWRTELDLAGKLRSIFGTVKRIFTKKLLRPVPAAASAKAVHTPPADGAGGGTEPSKIITDEVDTHV</sequence>
<organism evidence="4 5">
    <name type="scientific">Microbulbifer aestuariivivens</name>
    <dbReference type="NCBI Taxonomy" id="1908308"/>
    <lineage>
        <taxon>Bacteria</taxon>
        <taxon>Pseudomonadati</taxon>
        <taxon>Pseudomonadota</taxon>
        <taxon>Gammaproteobacteria</taxon>
        <taxon>Cellvibrionales</taxon>
        <taxon>Microbulbiferaceae</taxon>
        <taxon>Microbulbifer</taxon>
    </lineage>
</organism>
<name>A0ABP9WU21_9GAMM</name>
<keyword evidence="5" id="KW-1185">Reference proteome</keyword>
<comment type="caution">
    <text evidence="4">The sequence shown here is derived from an EMBL/GenBank/DDBJ whole genome shotgun (WGS) entry which is preliminary data.</text>
</comment>
<reference evidence="4 5" key="1">
    <citation type="submission" date="2024-02" db="EMBL/GenBank/DDBJ databases">
        <title>Microbulbifer aestuariivivens NBRC 112533.</title>
        <authorList>
            <person name="Ichikawa N."/>
            <person name="Katano-Makiyama Y."/>
            <person name="Hidaka K."/>
        </authorList>
    </citation>
    <scope>NUCLEOTIDE SEQUENCE [LARGE SCALE GENOMIC DNA]</scope>
    <source>
        <strain evidence="4 5">NBRC 112533</strain>
    </source>
</reference>
<dbReference type="RefSeq" id="WP_345551302.1">
    <property type="nucleotide sequence ID" value="NZ_BAABRT010000016.1"/>
</dbReference>